<comment type="caution">
    <text evidence="8">The sequence shown here is derived from an EMBL/GenBank/DDBJ whole genome shotgun (WGS) entry which is preliminary data.</text>
</comment>
<accession>A0A0R1HUW2</accession>
<keyword evidence="3 6" id="KW-0812">Transmembrane</keyword>
<dbReference type="InterPro" id="IPR051204">
    <property type="entry name" value="ABC_transp_perm/SBD"/>
</dbReference>
<comment type="subcellular location">
    <subcellularLocation>
        <location evidence="6">Cell membrane</location>
        <topology evidence="6">Multi-pass membrane protein</topology>
    </subcellularLocation>
    <subcellularLocation>
        <location evidence="1">Membrane</location>
        <topology evidence="1">Multi-pass membrane protein</topology>
    </subcellularLocation>
</comment>
<keyword evidence="9" id="KW-1185">Reference proteome</keyword>
<dbReference type="GO" id="GO:0031460">
    <property type="term" value="P:glycine betaine transport"/>
    <property type="evidence" value="ECO:0007669"/>
    <property type="project" value="TreeGrafter"/>
</dbReference>
<dbReference type="PATRIC" id="fig|1302272.5.peg.2361"/>
<dbReference type="CDD" id="cd06261">
    <property type="entry name" value="TM_PBP2"/>
    <property type="match status" value="1"/>
</dbReference>
<name>A0A0R1HUW2_9LACO</name>
<organism evidence="8 9">
    <name type="scientific">Secundilactobacillus kimchicus JCM 15530</name>
    <dbReference type="NCBI Taxonomy" id="1302272"/>
    <lineage>
        <taxon>Bacteria</taxon>
        <taxon>Bacillati</taxon>
        <taxon>Bacillota</taxon>
        <taxon>Bacilli</taxon>
        <taxon>Lactobacillales</taxon>
        <taxon>Lactobacillaceae</taxon>
        <taxon>Secundilactobacillus</taxon>
    </lineage>
</organism>
<reference evidence="8 9" key="1">
    <citation type="journal article" date="2015" name="Genome Announc.">
        <title>Expanding the biotechnology potential of lactobacilli through comparative genomics of 213 strains and associated genera.</title>
        <authorList>
            <person name="Sun Z."/>
            <person name="Harris H.M."/>
            <person name="McCann A."/>
            <person name="Guo C."/>
            <person name="Argimon S."/>
            <person name="Zhang W."/>
            <person name="Yang X."/>
            <person name="Jeffery I.B."/>
            <person name="Cooney J.C."/>
            <person name="Kagawa T.F."/>
            <person name="Liu W."/>
            <person name="Song Y."/>
            <person name="Salvetti E."/>
            <person name="Wrobel A."/>
            <person name="Rasinkangas P."/>
            <person name="Parkhill J."/>
            <person name="Rea M.C."/>
            <person name="O'Sullivan O."/>
            <person name="Ritari J."/>
            <person name="Douillard F.P."/>
            <person name="Paul Ross R."/>
            <person name="Yang R."/>
            <person name="Briner A.E."/>
            <person name="Felis G.E."/>
            <person name="de Vos W.M."/>
            <person name="Barrangou R."/>
            <person name="Klaenhammer T.R."/>
            <person name="Caufield P.W."/>
            <person name="Cui Y."/>
            <person name="Zhang H."/>
            <person name="O'Toole P.W."/>
        </authorList>
    </citation>
    <scope>NUCLEOTIDE SEQUENCE [LARGE SCALE GENOMIC DNA]</scope>
    <source>
        <strain evidence="8 9">JCM 15530</strain>
    </source>
</reference>
<dbReference type="InterPro" id="IPR000515">
    <property type="entry name" value="MetI-like"/>
</dbReference>
<dbReference type="RefSeq" id="WP_056942763.1">
    <property type="nucleotide sequence ID" value="NZ_AZCX01000007.1"/>
</dbReference>
<gene>
    <name evidence="8" type="ORF">FC96_GL002311</name>
</gene>
<dbReference type="PANTHER" id="PTHR30177">
    <property type="entry name" value="GLYCINE BETAINE/L-PROLINE TRANSPORT SYSTEM PERMEASE PROTEIN PROW"/>
    <property type="match status" value="1"/>
</dbReference>
<evidence type="ECO:0000256" key="6">
    <source>
        <dbReference type="RuleBase" id="RU363032"/>
    </source>
</evidence>
<dbReference type="GO" id="GO:0005886">
    <property type="term" value="C:plasma membrane"/>
    <property type="evidence" value="ECO:0007669"/>
    <property type="project" value="UniProtKB-SubCell"/>
</dbReference>
<evidence type="ECO:0000256" key="4">
    <source>
        <dbReference type="ARBA" id="ARBA00022989"/>
    </source>
</evidence>
<protein>
    <submittedName>
        <fullName evidence="8">Glycine betaine carnitine choline abc transporter, permease protein</fullName>
    </submittedName>
</protein>
<dbReference type="STRING" id="1302272.FC96_GL002311"/>
<evidence type="ECO:0000256" key="5">
    <source>
        <dbReference type="ARBA" id="ARBA00023136"/>
    </source>
</evidence>
<evidence type="ECO:0000313" key="8">
    <source>
        <dbReference type="EMBL" id="KRK47588.1"/>
    </source>
</evidence>
<evidence type="ECO:0000313" key="9">
    <source>
        <dbReference type="Proteomes" id="UP000050911"/>
    </source>
</evidence>
<sequence length="209" mass="22031">MIAFLQAHGAELLVKTWQHIYISAISLGLGVLFAVPLGVLLTRAKKIAGPVIAIASMLQTIPALALLAFMIPLFGIGSIPAIVALFIYSLLPILRNTYLGMEDVNGTLIDAAKGMGMTSWQSIYKVELPLAAPVIMSGVRLSATYVIAWAALASYIGAGGLGDFIFNGLNLYRTDLILAGSIPVILLALIVDWLLGKLEAVLSPKTAAA</sequence>
<dbReference type="Pfam" id="PF00528">
    <property type="entry name" value="BPD_transp_1"/>
    <property type="match status" value="1"/>
</dbReference>
<comment type="similarity">
    <text evidence="6">Belongs to the binding-protein-dependent transport system permease family.</text>
</comment>
<evidence type="ECO:0000256" key="1">
    <source>
        <dbReference type="ARBA" id="ARBA00004141"/>
    </source>
</evidence>
<dbReference type="GO" id="GO:0055085">
    <property type="term" value="P:transmembrane transport"/>
    <property type="evidence" value="ECO:0007669"/>
    <property type="project" value="InterPro"/>
</dbReference>
<proteinExistence type="inferred from homology"/>
<dbReference type="FunFam" id="1.10.3720.10:FF:000001">
    <property type="entry name" value="Glycine betaine ABC transporter, permease"/>
    <property type="match status" value="1"/>
</dbReference>
<dbReference type="InterPro" id="IPR035906">
    <property type="entry name" value="MetI-like_sf"/>
</dbReference>
<evidence type="ECO:0000259" key="7">
    <source>
        <dbReference type="PROSITE" id="PS50928"/>
    </source>
</evidence>
<feature type="transmembrane region" description="Helical" evidence="6">
    <location>
        <begin position="63"/>
        <end position="91"/>
    </location>
</feature>
<evidence type="ECO:0000256" key="3">
    <source>
        <dbReference type="ARBA" id="ARBA00022692"/>
    </source>
</evidence>
<keyword evidence="2 6" id="KW-0813">Transport</keyword>
<feature type="transmembrane region" description="Helical" evidence="6">
    <location>
        <begin position="176"/>
        <end position="195"/>
    </location>
</feature>
<dbReference type="OrthoDB" id="9801163at2"/>
<feature type="transmembrane region" description="Helical" evidence="6">
    <location>
        <begin position="20"/>
        <end position="42"/>
    </location>
</feature>
<dbReference type="AlphaFoldDB" id="A0A0R1HUW2"/>
<feature type="domain" description="ABC transmembrane type-1" evidence="7">
    <location>
        <begin position="16"/>
        <end position="195"/>
    </location>
</feature>
<keyword evidence="4 6" id="KW-1133">Transmembrane helix</keyword>
<keyword evidence="5 6" id="KW-0472">Membrane</keyword>
<dbReference type="Proteomes" id="UP000050911">
    <property type="component" value="Unassembled WGS sequence"/>
</dbReference>
<dbReference type="PANTHER" id="PTHR30177:SF28">
    <property type="entry name" value="CHOLINE TRANSPORT SYSTEM PERMEASE PROTEIN OPUBB"/>
    <property type="match status" value="1"/>
</dbReference>
<dbReference type="EMBL" id="AZCX01000007">
    <property type="protein sequence ID" value="KRK47588.1"/>
    <property type="molecule type" value="Genomic_DNA"/>
</dbReference>
<feature type="transmembrane region" description="Helical" evidence="6">
    <location>
        <begin position="146"/>
        <end position="169"/>
    </location>
</feature>
<dbReference type="SUPFAM" id="SSF161098">
    <property type="entry name" value="MetI-like"/>
    <property type="match status" value="1"/>
</dbReference>
<dbReference type="PROSITE" id="PS50928">
    <property type="entry name" value="ABC_TM1"/>
    <property type="match status" value="1"/>
</dbReference>
<evidence type="ECO:0000256" key="2">
    <source>
        <dbReference type="ARBA" id="ARBA00022448"/>
    </source>
</evidence>
<dbReference type="Gene3D" id="1.10.3720.10">
    <property type="entry name" value="MetI-like"/>
    <property type="match status" value="1"/>
</dbReference>